<keyword evidence="8" id="KW-1185">Reference proteome</keyword>
<proteinExistence type="inferred from homology"/>
<dbReference type="InterPro" id="IPR013249">
    <property type="entry name" value="RNA_pol_sigma70_r4_t2"/>
</dbReference>
<dbReference type="EMBL" id="BRXS01000005">
    <property type="protein sequence ID" value="GLC27142.1"/>
    <property type="molecule type" value="Genomic_DNA"/>
</dbReference>
<dbReference type="PANTHER" id="PTHR43133">
    <property type="entry name" value="RNA POLYMERASE ECF-TYPE SIGMA FACTO"/>
    <property type="match status" value="1"/>
</dbReference>
<dbReference type="RefSeq" id="WP_284351587.1">
    <property type="nucleotide sequence ID" value="NZ_BRXS01000005.1"/>
</dbReference>
<evidence type="ECO:0000313" key="8">
    <source>
        <dbReference type="Proteomes" id="UP001161325"/>
    </source>
</evidence>
<keyword evidence="4" id="KW-0804">Transcription</keyword>
<evidence type="ECO:0000259" key="5">
    <source>
        <dbReference type="Pfam" id="PF04542"/>
    </source>
</evidence>
<protein>
    <submittedName>
        <fullName evidence="7">DNA-directed RNA polymerase sigma-70 factor</fullName>
    </submittedName>
</protein>
<dbReference type="InterPro" id="IPR036388">
    <property type="entry name" value="WH-like_DNA-bd_sf"/>
</dbReference>
<dbReference type="InterPro" id="IPR014284">
    <property type="entry name" value="RNA_pol_sigma-70_dom"/>
</dbReference>
<dbReference type="InterPro" id="IPR013325">
    <property type="entry name" value="RNA_pol_sigma_r2"/>
</dbReference>
<keyword evidence="3" id="KW-0731">Sigma factor</keyword>
<dbReference type="Proteomes" id="UP001161325">
    <property type="component" value="Unassembled WGS sequence"/>
</dbReference>
<dbReference type="InterPro" id="IPR007627">
    <property type="entry name" value="RNA_pol_sigma70_r2"/>
</dbReference>
<accession>A0AA37Q9D4</accession>
<dbReference type="Pfam" id="PF08281">
    <property type="entry name" value="Sigma70_r4_2"/>
    <property type="match status" value="1"/>
</dbReference>
<dbReference type="Gene3D" id="1.10.1740.10">
    <property type="match status" value="1"/>
</dbReference>
<evidence type="ECO:0000256" key="3">
    <source>
        <dbReference type="ARBA" id="ARBA00023082"/>
    </source>
</evidence>
<dbReference type="InterPro" id="IPR039425">
    <property type="entry name" value="RNA_pol_sigma-70-like"/>
</dbReference>
<name>A0AA37Q9D4_9BACT</name>
<dbReference type="GO" id="GO:0003677">
    <property type="term" value="F:DNA binding"/>
    <property type="evidence" value="ECO:0007669"/>
    <property type="project" value="InterPro"/>
</dbReference>
<dbReference type="NCBIfam" id="TIGR02985">
    <property type="entry name" value="Sig70_bacteroi1"/>
    <property type="match status" value="1"/>
</dbReference>
<dbReference type="AlphaFoldDB" id="A0AA37Q9D4"/>
<organism evidence="7 8">
    <name type="scientific">Roseisolibacter agri</name>
    <dbReference type="NCBI Taxonomy" id="2014610"/>
    <lineage>
        <taxon>Bacteria</taxon>
        <taxon>Pseudomonadati</taxon>
        <taxon>Gemmatimonadota</taxon>
        <taxon>Gemmatimonadia</taxon>
        <taxon>Gemmatimonadales</taxon>
        <taxon>Gemmatimonadaceae</taxon>
        <taxon>Roseisolibacter</taxon>
    </lineage>
</organism>
<comment type="caution">
    <text evidence="7">The sequence shown here is derived from an EMBL/GenBank/DDBJ whole genome shotgun (WGS) entry which is preliminary data.</text>
</comment>
<comment type="similarity">
    <text evidence="1">Belongs to the sigma-70 factor family. ECF subfamily.</text>
</comment>
<dbReference type="GO" id="GO:0016987">
    <property type="term" value="F:sigma factor activity"/>
    <property type="evidence" value="ECO:0007669"/>
    <property type="project" value="UniProtKB-KW"/>
</dbReference>
<dbReference type="NCBIfam" id="TIGR02937">
    <property type="entry name" value="sigma70-ECF"/>
    <property type="match status" value="1"/>
</dbReference>
<feature type="domain" description="RNA polymerase sigma factor 70 region 4 type 2" evidence="6">
    <location>
        <begin position="138"/>
        <end position="189"/>
    </location>
</feature>
<dbReference type="SUPFAM" id="SSF88659">
    <property type="entry name" value="Sigma3 and sigma4 domains of RNA polymerase sigma factors"/>
    <property type="match status" value="1"/>
</dbReference>
<dbReference type="GO" id="GO:0000428">
    <property type="term" value="C:DNA-directed RNA polymerase complex"/>
    <property type="evidence" value="ECO:0007669"/>
    <property type="project" value="UniProtKB-KW"/>
</dbReference>
<dbReference type="Gene3D" id="1.10.10.10">
    <property type="entry name" value="Winged helix-like DNA-binding domain superfamily/Winged helix DNA-binding domain"/>
    <property type="match status" value="1"/>
</dbReference>
<keyword evidence="7" id="KW-0240">DNA-directed RNA polymerase</keyword>
<dbReference type="SUPFAM" id="SSF88946">
    <property type="entry name" value="Sigma2 domain of RNA polymerase sigma factors"/>
    <property type="match status" value="1"/>
</dbReference>
<feature type="domain" description="RNA polymerase sigma-70 region 2" evidence="5">
    <location>
        <begin position="33"/>
        <end position="101"/>
    </location>
</feature>
<evidence type="ECO:0000313" key="7">
    <source>
        <dbReference type="EMBL" id="GLC27142.1"/>
    </source>
</evidence>
<dbReference type="GO" id="GO:0006352">
    <property type="term" value="P:DNA-templated transcription initiation"/>
    <property type="evidence" value="ECO:0007669"/>
    <property type="project" value="InterPro"/>
</dbReference>
<reference evidence="7" key="1">
    <citation type="submission" date="2022-08" db="EMBL/GenBank/DDBJ databases">
        <title>Draft genome sequencing of Roseisolibacter agri AW1220.</title>
        <authorList>
            <person name="Tobiishi Y."/>
            <person name="Tonouchi A."/>
        </authorList>
    </citation>
    <scope>NUCLEOTIDE SEQUENCE</scope>
    <source>
        <strain evidence="7">AW1220</strain>
    </source>
</reference>
<evidence type="ECO:0000256" key="4">
    <source>
        <dbReference type="ARBA" id="ARBA00023163"/>
    </source>
</evidence>
<sequence length="196" mass="21483">MPSSDPHGPPTPPALADAVARARAGDEAAFAALFHAHYAALCSFAVRYVHERALAEELVQELFAALWERRERFALRGGGASARAYLFAAVRNRALNLRARHAVERDWADAEGRADEITLHPSPPSADAALEQAELHARLNAAMASLPERCRLVMQLRWREQLSYADIATVMGISTKGVENQLARGLRALRGLLGER</sequence>
<dbReference type="InterPro" id="IPR013324">
    <property type="entry name" value="RNA_pol_sigma_r3/r4-like"/>
</dbReference>
<evidence type="ECO:0000256" key="1">
    <source>
        <dbReference type="ARBA" id="ARBA00010641"/>
    </source>
</evidence>
<dbReference type="InterPro" id="IPR014327">
    <property type="entry name" value="RNA_pol_sigma70_bacteroid"/>
</dbReference>
<evidence type="ECO:0000256" key="2">
    <source>
        <dbReference type="ARBA" id="ARBA00023015"/>
    </source>
</evidence>
<keyword evidence="2" id="KW-0805">Transcription regulation</keyword>
<dbReference type="Pfam" id="PF04542">
    <property type="entry name" value="Sigma70_r2"/>
    <property type="match status" value="1"/>
</dbReference>
<evidence type="ECO:0000259" key="6">
    <source>
        <dbReference type="Pfam" id="PF08281"/>
    </source>
</evidence>
<dbReference type="CDD" id="cd06171">
    <property type="entry name" value="Sigma70_r4"/>
    <property type="match status" value="1"/>
</dbReference>
<gene>
    <name evidence="7" type="ORF">rosag_36550</name>
</gene>
<dbReference type="PANTHER" id="PTHR43133:SF46">
    <property type="entry name" value="RNA POLYMERASE SIGMA-70 FACTOR ECF SUBFAMILY"/>
    <property type="match status" value="1"/>
</dbReference>